<gene>
    <name evidence="2" type="primary">mobB</name>
    <name evidence="2" type="ORF">MBUL_02153</name>
</gene>
<dbReference type="CDD" id="cd03116">
    <property type="entry name" value="MobB"/>
    <property type="match status" value="1"/>
</dbReference>
<dbReference type="NCBIfam" id="TIGR00176">
    <property type="entry name" value="mobB"/>
    <property type="match status" value="1"/>
</dbReference>
<reference evidence="2" key="1">
    <citation type="submission" date="2019-12" db="EMBL/GenBank/DDBJ databases">
        <authorList>
            <person name="Cremers G."/>
        </authorList>
    </citation>
    <scope>NUCLEOTIDE SEQUENCE</scope>
    <source>
        <strain evidence="2">Mbul1</strain>
    </source>
</reference>
<sequence length="184" mass="19813">MTKHAMRVMGLAGWSGAGKTTLLAKLIPALIARGLTVSTIKHAHHAFDVDQPGKDSYRHRQAGASEVLISSALRWVQMHEVRDGEEASLAELLRRLSPCDLVLVEGFKREGHPKIEIHRNANGRPPLHPQDENIVAIASDQVFPDAGIPVVDLDDVAAIADLVASLAEPVDAILNRIEGHGAAD</sequence>
<dbReference type="InterPro" id="IPR052539">
    <property type="entry name" value="MGD_biosynthesis_adapter"/>
</dbReference>
<dbReference type="PANTHER" id="PTHR40072">
    <property type="entry name" value="MOLYBDOPTERIN-GUANINE DINUCLEOTIDE BIOSYNTHESIS ADAPTER PROTEIN-RELATED"/>
    <property type="match status" value="1"/>
</dbReference>
<accession>A0A679J9P9</accession>
<organism evidence="2">
    <name type="scientific">Methylobacterium bullatum</name>
    <dbReference type="NCBI Taxonomy" id="570505"/>
    <lineage>
        <taxon>Bacteria</taxon>
        <taxon>Pseudomonadati</taxon>
        <taxon>Pseudomonadota</taxon>
        <taxon>Alphaproteobacteria</taxon>
        <taxon>Hyphomicrobiales</taxon>
        <taxon>Methylobacteriaceae</taxon>
        <taxon>Methylobacterium</taxon>
    </lineage>
</organism>
<dbReference type="Gene3D" id="3.40.50.300">
    <property type="entry name" value="P-loop containing nucleotide triphosphate hydrolases"/>
    <property type="match status" value="1"/>
</dbReference>
<dbReference type="GO" id="GO:0005525">
    <property type="term" value="F:GTP binding"/>
    <property type="evidence" value="ECO:0007669"/>
    <property type="project" value="InterPro"/>
</dbReference>
<dbReference type="AlphaFoldDB" id="A0A679J9P9"/>
<dbReference type="SUPFAM" id="SSF52540">
    <property type="entry name" value="P-loop containing nucleoside triphosphate hydrolases"/>
    <property type="match status" value="1"/>
</dbReference>
<evidence type="ECO:0000259" key="1">
    <source>
        <dbReference type="Pfam" id="PF03205"/>
    </source>
</evidence>
<dbReference type="PANTHER" id="PTHR40072:SF1">
    <property type="entry name" value="MOLYBDOPTERIN-GUANINE DINUCLEOTIDE BIOSYNTHESIS ADAPTER PROTEIN"/>
    <property type="match status" value="1"/>
</dbReference>
<protein>
    <submittedName>
        <fullName evidence="2">Molybdopterin-guanine dinucleotide biosynthesis adapter protein</fullName>
    </submittedName>
</protein>
<feature type="domain" description="Molybdopterin-guanine dinucleotide biosynthesis protein B (MobB)" evidence="1">
    <location>
        <begin position="8"/>
        <end position="140"/>
    </location>
</feature>
<dbReference type="EMBL" id="LR743504">
    <property type="protein sequence ID" value="CAA2103356.1"/>
    <property type="molecule type" value="Genomic_DNA"/>
</dbReference>
<dbReference type="Pfam" id="PF03205">
    <property type="entry name" value="MobB"/>
    <property type="match status" value="1"/>
</dbReference>
<dbReference type="InterPro" id="IPR004435">
    <property type="entry name" value="MobB_dom"/>
</dbReference>
<evidence type="ECO:0000313" key="2">
    <source>
        <dbReference type="EMBL" id="CAA2103356.1"/>
    </source>
</evidence>
<name>A0A679J9P9_9HYPH</name>
<dbReference type="GO" id="GO:0006777">
    <property type="term" value="P:Mo-molybdopterin cofactor biosynthetic process"/>
    <property type="evidence" value="ECO:0007669"/>
    <property type="project" value="InterPro"/>
</dbReference>
<proteinExistence type="predicted"/>
<dbReference type="InterPro" id="IPR027417">
    <property type="entry name" value="P-loop_NTPase"/>
</dbReference>